<evidence type="ECO:0000313" key="3">
    <source>
        <dbReference type="Proteomes" id="UP001346869"/>
    </source>
</evidence>
<organism evidence="2 3">
    <name type="scientific">Eleginops maclovinus</name>
    <name type="common">Patagonian blennie</name>
    <name type="synonym">Eleginus maclovinus</name>
    <dbReference type="NCBI Taxonomy" id="56733"/>
    <lineage>
        <taxon>Eukaryota</taxon>
        <taxon>Metazoa</taxon>
        <taxon>Chordata</taxon>
        <taxon>Craniata</taxon>
        <taxon>Vertebrata</taxon>
        <taxon>Euteleostomi</taxon>
        <taxon>Actinopterygii</taxon>
        <taxon>Neopterygii</taxon>
        <taxon>Teleostei</taxon>
        <taxon>Neoteleostei</taxon>
        <taxon>Acanthomorphata</taxon>
        <taxon>Eupercaria</taxon>
        <taxon>Perciformes</taxon>
        <taxon>Notothenioidei</taxon>
        <taxon>Eleginopidae</taxon>
        <taxon>Eleginops</taxon>
    </lineage>
</organism>
<accession>A0AAN7XVM9</accession>
<protein>
    <submittedName>
        <fullName evidence="2">Uncharacterized protein</fullName>
    </submittedName>
</protein>
<reference evidence="2 3" key="2">
    <citation type="journal article" date="2023" name="Mol. Biol. Evol.">
        <title>Genomics of Secondarily Temperate Adaptation in the Only Non-Antarctic Icefish.</title>
        <authorList>
            <person name="Rivera-Colon A.G."/>
            <person name="Rayamajhi N."/>
            <person name="Minhas B.F."/>
            <person name="Madrigal G."/>
            <person name="Bilyk K.T."/>
            <person name="Yoon V."/>
            <person name="Hune M."/>
            <person name="Gregory S."/>
            <person name="Cheng C.H.C."/>
            <person name="Catchen J.M."/>
        </authorList>
    </citation>
    <scope>NUCLEOTIDE SEQUENCE [LARGE SCALE GENOMIC DNA]</scope>
    <source>
        <strain evidence="2">JMC-PN-2008</strain>
    </source>
</reference>
<sequence length="112" mass="12074">MCLRIRISGVCLAGCSPQERTCRLGKDDRIPPSPLHTTYLQAQAQALALVLVLALVLPLVLVLALALALPLVLALVLALAQGPPQEPPLLPLLPPRLQLHNMQRVTRGEEGR</sequence>
<keyword evidence="1" id="KW-1133">Transmembrane helix</keyword>
<evidence type="ECO:0000313" key="2">
    <source>
        <dbReference type="EMBL" id="KAK5866800.1"/>
    </source>
</evidence>
<name>A0AAN7XVM9_ELEMC</name>
<comment type="caution">
    <text evidence="2">The sequence shown here is derived from an EMBL/GenBank/DDBJ whole genome shotgun (WGS) entry which is preliminary data.</text>
</comment>
<reference evidence="2 3" key="1">
    <citation type="journal article" date="2023" name="Genes (Basel)">
        <title>Chromosome-Level Genome Assembly and Circadian Gene Repertoire of the Patagonia Blennie Eleginops maclovinus-The Closest Ancestral Proxy of Antarctic Cryonotothenioids.</title>
        <authorList>
            <person name="Cheng C.C."/>
            <person name="Rivera-Colon A.G."/>
            <person name="Minhas B.F."/>
            <person name="Wilson L."/>
            <person name="Rayamajhi N."/>
            <person name="Vargas-Chacoff L."/>
            <person name="Catchen J.M."/>
        </authorList>
    </citation>
    <scope>NUCLEOTIDE SEQUENCE [LARGE SCALE GENOMIC DNA]</scope>
    <source>
        <strain evidence="2">JMC-PN-2008</strain>
    </source>
</reference>
<dbReference type="AlphaFoldDB" id="A0AAN7XVM9"/>
<gene>
    <name evidence="2" type="ORF">PBY51_011347</name>
</gene>
<dbReference type="Proteomes" id="UP001346869">
    <property type="component" value="Unassembled WGS sequence"/>
</dbReference>
<keyword evidence="3" id="KW-1185">Reference proteome</keyword>
<keyword evidence="1" id="KW-0812">Transmembrane</keyword>
<evidence type="ECO:0000256" key="1">
    <source>
        <dbReference type="SAM" id="Phobius"/>
    </source>
</evidence>
<keyword evidence="1" id="KW-0472">Membrane</keyword>
<proteinExistence type="predicted"/>
<dbReference type="EMBL" id="JAUZQC010000008">
    <property type="protein sequence ID" value="KAK5866800.1"/>
    <property type="molecule type" value="Genomic_DNA"/>
</dbReference>
<feature type="transmembrane region" description="Helical" evidence="1">
    <location>
        <begin position="47"/>
        <end position="80"/>
    </location>
</feature>